<keyword evidence="1" id="KW-0677">Repeat</keyword>
<protein>
    <submittedName>
        <fullName evidence="10">NB-ARC domain, LRR domain containing protein</fullName>
    </submittedName>
</protein>
<dbReference type="PANTHER" id="PTHR36766:SF38">
    <property type="entry name" value="DISEASE RESISTANCE PROTEIN RGA3"/>
    <property type="match status" value="1"/>
</dbReference>
<dbReference type="FunFam" id="3.40.50.300:FF:001091">
    <property type="entry name" value="Probable disease resistance protein At1g61300"/>
    <property type="match status" value="1"/>
</dbReference>
<dbReference type="InterPro" id="IPR032675">
    <property type="entry name" value="LRR_dom_sf"/>
</dbReference>
<dbReference type="CDD" id="cd14798">
    <property type="entry name" value="RX-CC_like"/>
    <property type="match status" value="1"/>
</dbReference>
<keyword evidence="2" id="KW-0547">Nucleotide-binding</keyword>
<evidence type="ECO:0000259" key="6">
    <source>
        <dbReference type="Pfam" id="PF00931"/>
    </source>
</evidence>
<dbReference type="Gene3D" id="3.80.10.10">
    <property type="entry name" value="Ribonuclease Inhibitor"/>
    <property type="match status" value="1"/>
</dbReference>
<dbReference type="PANTHER" id="PTHR36766">
    <property type="entry name" value="PLANT BROAD-SPECTRUM MILDEW RESISTANCE PROTEIN RPW8"/>
    <property type="match status" value="1"/>
</dbReference>
<proteinExistence type="predicted"/>
<dbReference type="GO" id="GO:0051707">
    <property type="term" value="P:response to other organism"/>
    <property type="evidence" value="ECO:0007669"/>
    <property type="project" value="UniProtKB-ARBA"/>
</dbReference>
<dbReference type="Gene3D" id="1.10.8.430">
    <property type="entry name" value="Helical domain of apoptotic protease-activating factors"/>
    <property type="match status" value="1"/>
</dbReference>
<dbReference type="InterPro" id="IPR002182">
    <property type="entry name" value="NB-ARC"/>
</dbReference>
<gene>
    <name evidence="10" type="ORF">PanWU01x14_257730</name>
</gene>
<dbReference type="InterPro" id="IPR038005">
    <property type="entry name" value="RX-like_CC"/>
</dbReference>
<dbReference type="Pfam" id="PF18052">
    <property type="entry name" value="Rx_N"/>
    <property type="match status" value="1"/>
</dbReference>
<evidence type="ECO:0000259" key="8">
    <source>
        <dbReference type="Pfam" id="PF23559"/>
    </source>
</evidence>
<evidence type="ECO:0000256" key="5">
    <source>
        <dbReference type="SAM" id="Coils"/>
    </source>
</evidence>
<evidence type="ECO:0000259" key="9">
    <source>
        <dbReference type="Pfam" id="PF23598"/>
    </source>
</evidence>
<sequence length="784" mass="90278">MPAMEEKILFRTAELIIETLGSAAVQEIKSLWNVEDELQELEDTLSTIKAVLIDAEKRQIHEEQVRVWLERLEDVVYLADDLVDDIVTEGLQRQVMIPEKKNVVKKVRTFFSGSNQLVFRHKIAKKIKDVRNTLERIAVDRRFHLRENMSEEVTKVVRKPRETHSFVLRESVVGRDGDKNEIIRLLLESCTDHEQKVRHQEKVSVIPIVGMGGLGKTTLTQLVFNDESVQKHFDLKIWVCVSENFDEKLLIEKIVKIAGDESTKDLELEQLQRNLRKELAGKRYLLVLDDMWNENPREWKNLKGLLTNCVEGSRIIVTTRSKKVAKLMSTSIQPYELGILNPDNSWSLFKKLAFEQGCQEQASSIILDIAKEIVKKCGGIPLAISMIGSMLYQRNPETDWPSFLQNELSNISLEENDILKTLKLSYDYLPSHLKRCFTYCQLFPKDYEIDVQTMVTLWIAQGFIKPSDHSQSLKDIGYGYFLELFWRSFFQEDKRDKLNKVITCKMHDLVHDLAIQVAGGEYATLKLGEGNIHKKIRSVSFEFELQSLEEVPISLLQAKMLRSILLPKQILYPAKVRQGESICDLIVSNFKFLRTLDLQNLGIKILPNSIGQLKHLRYLDLSKNEEMVTLPTSITKLVNLQTLKLNACCNLRELPKDIHKLVNLRHLELFNSYAVRHMPRGLSQLTKLQTLSHFVLSDDNEGSKLDELAGLRDLGGELEILGLRHGIETKTAKLKEKQNLQSLHLRWDLVRRYNDNASSSNEKCEMTIEGLHPHQNLRELTLAG</sequence>
<evidence type="ECO:0000313" key="10">
    <source>
        <dbReference type="EMBL" id="PON45662.1"/>
    </source>
</evidence>
<dbReference type="Proteomes" id="UP000237105">
    <property type="component" value="Unassembled WGS sequence"/>
</dbReference>
<dbReference type="Pfam" id="PF23598">
    <property type="entry name" value="LRR_14"/>
    <property type="match status" value="1"/>
</dbReference>
<dbReference type="InterPro" id="IPR058922">
    <property type="entry name" value="WHD_DRP"/>
</dbReference>
<dbReference type="AlphaFoldDB" id="A0A2P5BA43"/>
<dbReference type="OrthoDB" id="1692645at2759"/>
<dbReference type="Pfam" id="PF23559">
    <property type="entry name" value="WHD_DRP"/>
    <property type="match status" value="1"/>
</dbReference>
<dbReference type="SUPFAM" id="SSF52058">
    <property type="entry name" value="L domain-like"/>
    <property type="match status" value="1"/>
</dbReference>
<name>A0A2P5BA43_PARAD</name>
<dbReference type="Pfam" id="PF00931">
    <property type="entry name" value="NB-ARC"/>
    <property type="match status" value="1"/>
</dbReference>
<dbReference type="InterPro" id="IPR027417">
    <property type="entry name" value="P-loop_NTPase"/>
</dbReference>
<evidence type="ECO:0000256" key="4">
    <source>
        <dbReference type="ARBA" id="ARBA00022840"/>
    </source>
</evidence>
<evidence type="ECO:0000256" key="2">
    <source>
        <dbReference type="ARBA" id="ARBA00022741"/>
    </source>
</evidence>
<keyword evidence="11" id="KW-1185">Reference proteome</keyword>
<keyword evidence="3" id="KW-0611">Plant defense</keyword>
<feature type="domain" description="Disease resistance protein winged helix" evidence="8">
    <location>
        <begin position="442"/>
        <end position="514"/>
    </location>
</feature>
<feature type="domain" description="Disease resistance N-terminal" evidence="7">
    <location>
        <begin position="16"/>
        <end position="101"/>
    </location>
</feature>
<comment type="caution">
    <text evidence="10">The sequence shown here is derived from an EMBL/GenBank/DDBJ whole genome shotgun (WGS) entry which is preliminary data.</text>
</comment>
<keyword evidence="4" id="KW-0067">ATP-binding</keyword>
<dbReference type="Gene3D" id="3.40.50.300">
    <property type="entry name" value="P-loop containing nucleotide triphosphate hydrolases"/>
    <property type="match status" value="1"/>
</dbReference>
<organism evidence="10 11">
    <name type="scientific">Parasponia andersonii</name>
    <name type="common">Sponia andersonii</name>
    <dbReference type="NCBI Taxonomy" id="3476"/>
    <lineage>
        <taxon>Eukaryota</taxon>
        <taxon>Viridiplantae</taxon>
        <taxon>Streptophyta</taxon>
        <taxon>Embryophyta</taxon>
        <taxon>Tracheophyta</taxon>
        <taxon>Spermatophyta</taxon>
        <taxon>Magnoliopsida</taxon>
        <taxon>eudicotyledons</taxon>
        <taxon>Gunneridae</taxon>
        <taxon>Pentapetalae</taxon>
        <taxon>rosids</taxon>
        <taxon>fabids</taxon>
        <taxon>Rosales</taxon>
        <taxon>Cannabaceae</taxon>
        <taxon>Parasponia</taxon>
    </lineage>
</organism>
<evidence type="ECO:0000256" key="1">
    <source>
        <dbReference type="ARBA" id="ARBA00022737"/>
    </source>
</evidence>
<dbReference type="GO" id="GO:0043531">
    <property type="term" value="F:ADP binding"/>
    <property type="evidence" value="ECO:0007669"/>
    <property type="project" value="InterPro"/>
</dbReference>
<evidence type="ECO:0000256" key="3">
    <source>
        <dbReference type="ARBA" id="ARBA00022821"/>
    </source>
</evidence>
<reference evidence="11" key="1">
    <citation type="submission" date="2016-06" db="EMBL/GenBank/DDBJ databases">
        <title>Parallel loss of symbiosis genes in relatives of nitrogen-fixing non-legume Parasponia.</title>
        <authorList>
            <person name="Van Velzen R."/>
            <person name="Holmer R."/>
            <person name="Bu F."/>
            <person name="Rutten L."/>
            <person name="Van Zeijl A."/>
            <person name="Liu W."/>
            <person name="Santuari L."/>
            <person name="Cao Q."/>
            <person name="Sharma T."/>
            <person name="Shen D."/>
            <person name="Roswanjaya Y."/>
            <person name="Wardhani T."/>
            <person name="Kalhor M.S."/>
            <person name="Jansen J."/>
            <person name="Van den Hoogen J."/>
            <person name="Gungor B."/>
            <person name="Hartog M."/>
            <person name="Hontelez J."/>
            <person name="Verver J."/>
            <person name="Yang W.-C."/>
            <person name="Schijlen E."/>
            <person name="Repin R."/>
            <person name="Schilthuizen M."/>
            <person name="Schranz E."/>
            <person name="Heidstra R."/>
            <person name="Miyata K."/>
            <person name="Fedorova E."/>
            <person name="Kohlen W."/>
            <person name="Bisseling T."/>
            <person name="Smit S."/>
            <person name="Geurts R."/>
        </authorList>
    </citation>
    <scope>NUCLEOTIDE SEQUENCE [LARGE SCALE GENOMIC DNA]</scope>
    <source>
        <strain evidence="11">cv. WU1-14</strain>
    </source>
</reference>
<evidence type="ECO:0000313" key="11">
    <source>
        <dbReference type="Proteomes" id="UP000237105"/>
    </source>
</evidence>
<dbReference type="FunFam" id="1.10.10.10:FF:000322">
    <property type="entry name" value="Probable disease resistance protein At1g63360"/>
    <property type="match status" value="1"/>
</dbReference>
<dbReference type="GO" id="GO:0005524">
    <property type="term" value="F:ATP binding"/>
    <property type="evidence" value="ECO:0007669"/>
    <property type="project" value="UniProtKB-KW"/>
</dbReference>
<feature type="coiled-coil region" evidence="5">
    <location>
        <begin position="31"/>
        <end position="58"/>
    </location>
</feature>
<dbReference type="EMBL" id="JXTB01000326">
    <property type="protein sequence ID" value="PON45662.1"/>
    <property type="molecule type" value="Genomic_DNA"/>
</dbReference>
<dbReference type="SUPFAM" id="SSF52540">
    <property type="entry name" value="P-loop containing nucleoside triphosphate hydrolases"/>
    <property type="match status" value="1"/>
</dbReference>
<dbReference type="InterPro" id="IPR041118">
    <property type="entry name" value="Rx_N"/>
</dbReference>
<dbReference type="GO" id="GO:0006952">
    <property type="term" value="P:defense response"/>
    <property type="evidence" value="ECO:0007669"/>
    <property type="project" value="UniProtKB-KW"/>
</dbReference>
<keyword evidence="5" id="KW-0175">Coiled coil</keyword>
<feature type="domain" description="NB-ARC" evidence="6">
    <location>
        <begin position="197"/>
        <end position="356"/>
    </location>
</feature>
<dbReference type="Gene3D" id="1.20.5.4130">
    <property type="match status" value="1"/>
</dbReference>
<feature type="non-terminal residue" evidence="10">
    <location>
        <position position="784"/>
    </location>
</feature>
<evidence type="ECO:0000259" key="7">
    <source>
        <dbReference type="Pfam" id="PF18052"/>
    </source>
</evidence>
<dbReference type="InterPro" id="IPR042197">
    <property type="entry name" value="Apaf_helical"/>
</dbReference>
<dbReference type="InterPro" id="IPR055414">
    <property type="entry name" value="LRR_R13L4/SHOC2-like"/>
</dbReference>
<feature type="domain" description="Disease resistance R13L4/SHOC-2-like LRR" evidence="9">
    <location>
        <begin position="586"/>
        <end position="782"/>
    </location>
</feature>
<accession>A0A2P5BA43</accession>
<dbReference type="PRINTS" id="PR00364">
    <property type="entry name" value="DISEASERSIST"/>
</dbReference>